<proteinExistence type="inferred from homology"/>
<keyword evidence="11" id="KW-1185">Reference proteome</keyword>
<dbReference type="EnsemblMetazoa" id="LLOJ007802-RA">
    <property type="protein sequence ID" value="LLOJ007802-PA"/>
    <property type="gene ID" value="LLOJ007802"/>
</dbReference>
<feature type="chain" id="PRO_5044555480" description="Protein yellow" evidence="8">
    <location>
        <begin position="19"/>
        <end position="512"/>
    </location>
</feature>
<sequence length="512" mass="58365">MRCIALAVIFVICHSVEGVSKLQEVFSWKELDFVFPNEQLKQRALARGDYIPRNGLPVGIEHWGNKLFVSVPRWKDGIPATLTYIDLDKTPSGIPATLTYIDLDKTPSGSPALIPYPDWKSNAPEDCPNGLNTVYRIKADVCGRLWVLDTGTLGIGNTTRNPCPYALNVFDLGTNRRIRRYVLRPEDTNMNTFIANIAIDIGPTCEDTYAYMSDELGYGLVVYSWEKNKSWRFEHSYFFPDPLRGDFNIGGLNFQWGEEGIFGLALSPFNPDGFRTLFFSPLASHREFAVSTKILRDETRVEDSYHDFTFLEERAPLGHTTSRVMSNDGLMLFNLIDQNAVGCWHASLPYTPRYHDVVDRDDEALSFPADVKIDFNNDVWVISDRMPNFLLAELDYKDTNFRIFYAPLHRLIAGTICDVQGRPIHGRFNHLDEISSTHIISQPEPVRLPQSTYSPKAFLYNEHNGINVQSSPPAQYHHFQSTPYGYHEHGSHGSHGYKQSHGIGQLWTRPYW</sequence>
<evidence type="ECO:0000256" key="4">
    <source>
        <dbReference type="ARBA" id="ARBA00014360"/>
    </source>
</evidence>
<evidence type="ECO:0000313" key="11">
    <source>
        <dbReference type="Proteomes" id="UP000092461"/>
    </source>
</evidence>
<dbReference type="PANTHER" id="PTHR10009:SF14">
    <property type="entry name" value="PROTEIN YELLOW"/>
    <property type="match status" value="1"/>
</dbReference>
<comment type="subcellular location">
    <subcellularLocation>
        <location evidence="2">Secreted</location>
    </subcellularLocation>
</comment>
<dbReference type="PANTHER" id="PTHR10009">
    <property type="entry name" value="PROTEIN YELLOW-RELATED"/>
    <property type="match status" value="1"/>
</dbReference>
<evidence type="ECO:0000256" key="1">
    <source>
        <dbReference type="ARBA" id="ARBA00002855"/>
    </source>
</evidence>
<dbReference type="InterPro" id="IPR011042">
    <property type="entry name" value="6-blade_b-propeller_TolB-like"/>
</dbReference>
<dbReference type="Gene3D" id="2.120.10.30">
    <property type="entry name" value="TolB, C-terminal domain"/>
    <property type="match status" value="2"/>
</dbReference>
<keyword evidence="6 8" id="KW-0732">Signal</keyword>
<evidence type="ECO:0000313" key="10">
    <source>
        <dbReference type="EnsemblMetazoa" id="LLOJ007802-PA"/>
    </source>
</evidence>
<evidence type="ECO:0000256" key="7">
    <source>
        <dbReference type="ARBA" id="ARBA00023180"/>
    </source>
</evidence>
<protein>
    <recommendedName>
        <fullName evidence="4">Protein yellow</fullName>
    </recommendedName>
</protein>
<dbReference type="EMBL" id="GITU01005331">
    <property type="protein sequence ID" value="MBC1174034.1"/>
    <property type="molecule type" value="Transcribed_RNA"/>
</dbReference>
<evidence type="ECO:0000256" key="6">
    <source>
        <dbReference type="ARBA" id="ARBA00022729"/>
    </source>
</evidence>
<comment type="similarity">
    <text evidence="3">Belongs to the major royal jelly protein family.</text>
</comment>
<feature type="signal peptide" evidence="8">
    <location>
        <begin position="1"/>
        <end position="18"/>
    </location>
</feature>
<accession>A0A1B0CSF3</accession>
<dbReference type="Pfam" id="PF03022">
    <property type="entry name" value="MRJP"/>
    <property type="match status" value="1"/>
</dbReference>
<name>A0A1B0CSF3_LUTLO</name>
<dbReference type="VEuPathDB" id="VectorBase:LLOJ007802"/>
<evidence type="ECO:0000256" key="3">
    <source>
        <dbReference type="ARBA" id="ARBA00009127"/>
    </source>
</evidence>
<evidence type="ECO:0000256" key="2">
    <source>
        <dbReference type="ARBA" id="ARBA00004613"/>
    </source>
</evidence>
<keyword evidence="5" id="KW-0964">Secreted</keyword>
<reference evidence="11" key="1">
    <citation type="submission" date="2012-05" db="EMBL/GenBank/DDBJ databases">
        <title>Whole Genome Assembly of Lutzomyia longipalpis.</title>
        <authorList>
            <person name="Richards S."/>
            <person name="Qu C."/>
            <person name="Dillon R."/>
            <person name="Worley K."/>
            <person name="Scherer S."/>
            <person name="Batterton M."/>
            <person name="Taylor A."/>
            <person name="Hawes A."/>
            <person name="Hernandez B."/>
            <person name="Kovar C."/>
            <person name="Mandapat C."/>
            <person name="Pham C."/>
            <person name="Qu C."/>
            <person name="Jing C."/>
            <person name="Bess C."/>
            <person name="Bandaranaike D."/>
            <person name="Ngo D."/>
            <person name="Ongeri F."/>
            <person name="Arias F."/>
            <person name="Lara F."/>
            <person name="Weissenberger G."/>
            <person name="Kamau G."/>
            <person name="Han H."/>
            <person name="Shen H."/>
            <person name="Dinh H."/>
            <person name="Khalil I."/>
            <person name="Jones J."/>
            <person name="Shafer J."/>
            <person name="Jayaseelan J."/>
            <person name="Quiroz J."/>
            <person name="Blankenburg K."/>
            <person name="Nguyen L."/>
            <person name="Jackson L."/>
            <person name="Francisco L."/>
            <person name="Tang L.-Y."/>
            <person name="Pu L.-L."/>
            <person name="Perales L."/>
            <person name="Lorensuhewa L."/>
            <person name="Munidasa M."/>
            <person name="Coyle M."/>
            <person name="Taylor M."/>
            <person name="Puazo M."/>
            <person name="Firestine M."/>
            <person name="Scheel M."/>
            <person name="Javaid M."/>
            <person name="Wang M."/>
            <person name="Li M."/>
            <person name="Tabassum N."/>
            <person name="Saada N."/>
            <person name="Osuji N."/>
            <person name="Aqrawi P."/>
            <person name="Fu Q."/>
            <person name="Thornton R."/>
            <person name="Raj R."/>
            <person name="Goodspeed R."/>
            <person name="Mata R."/>
            <person name="Najjar R."/>
            <person name="Gubbala S."/>
            <person name="Lee S."/>
            <person name="Denson S."/>
            <person name="Patil S."/>
            <person name="Macmil S."/>
            <person name="Qi S."/>
            <person name="Matskevitch T."/>
            <person name="Palculict T."/>
            <person name="Mathew T."/>
            <person name="Vee V."/>
            <person name="Velamala V."/>
            <person name="Korchina V."/>
            <person name="Cai W."/>
            <person name="Liu W."/>
            <person name="Dai W."/>
            <person name="Zou X."/>
            <person name="Zhu Y."/>
            <person name="Zhang Y."/>
            <person name="Wu Y.-Q."/>
            <person name="Xin Y."/>
            <person name="Nazarath L."/>
            <person name="Kovar C."/>
            <person name="Han Y."/>
            <person name="Muzny D."/>
            <person name="Gibbs R."/>
        </authorList>
    </citation>
    <scope>NUCLEOTIDE SEQUENCE [LARGE SCALE GENOMIC DNA]</scope>
    <source>
        <strain evidence="11">Jacobina</strain>
    </source>
</reference>
<keyword evidence="7" id="KW-0325">Glycoprotein</keyword>
<dbReference type="GO" id="GO:0005576">
    <property type="term" value="C:extracellular region"/>
    <property type="evidence" value="ECO:0007669"/>
    <property type="project" value="UniProtKB-SubCell"/>
</dbReference>
<dbReference type="PRINTS" id="PR01366">
    <property type="entry name" value="ROYALJELLY"/>
</dbReference>
<reference evidence="9" key="2">
    <citation type="journal article" date="2020" name="BMC">
        <title>Leishmania infection induces a limited differential gene expression in the sand fly midgut.</title>
        <authorList>
            <person name="Coutinho-Abreu I.V."/>
            <person name="Serafim T.D."/>
            <person name="Meneses C."/>
            <person name="Kamhawi S."/>
            <person name="Oliveira F."/>
            <person name="Valenzuela J.G."/>
        </authorList>
    </citation>
    <scope>NUCLEOTIDE SEQUENCE</scope>
    <source>
        <strain evidence="9">Jacobina</strain>
        <tissue evidence="9">Midgut</tissue>
    </source>
</reference>
<evidence type="ECO:0000313" key="9">
    <source>
        <dbReference type="EMBL" id="MBC1174034.1"/>
    </source>
</evidence>
<dbReference type="Proteomes" id="UP000092461">
    <property type="component" value="Unassembled WGS sequence"/>
</dbReference>
<organism evidence="10 11">
    <name type="scientific">Lutzomyia longipalpis</name>
    <name type="common">Sand fly</name>
    <dbReference type="NCBI Taxonomy" id="7200"/>
    <lineage>
        <taxon>Eukaryota</taxon>
        <taxon>Metazoa</taxon>
        <taxon>Ecdysozoa</taxon>
        <taxon>Arthropoda</taxon>
        <taxon>Hexapoda</taxon>
        <taxon>Insecta</taxon>
        <taxon>Pterygota</taxon>
        <taxon>Neoptera</taxon>
        <taxon>Endopterygota</taxon>
        <taxon>Diptera</taxon>
        <taxon>Nematocera</taxon>
        <taxon>Psychodoidea</taxon>
        <taxon>Psychodidae</taxon>
        <taxon>Lutzomyia</taxon>
        <taxon>Lutzomyia</taxon>
    </lineage>
</organism>
<dbReference type="VEuPathDB" id="VectorBase:LLONM1_003310"/>
<comment type="function">
    <text evidence="1">Controls the pigmentation pattern of the adult cuticle and larval mouth parts.</text>
</comment>
<dbReference type="InterPro" id="IPR017996">
    <property type="entry name" value="MRJP/yellow-related"/>
</dbReference>
<dbReference type="EMBL" id="AJWK01025985">
    <property type="status" value="NOT_ANNOTATED_CDS"/>
    <property type="molecule type" value="Genomic_DNA"/>
</dbReference>
<evidence type="ECO:0000256" key="8">
    <source>
        <dbReference type="SAM" id="SignalP"/>
    </source>
</evidence>
<dbReference type="EMBL" id="AJWK01025984">
    <property type="status" value="NOT_ANNOTATED_CDS"/>
    <property type="molecule type" value="Genomic_DNA"/>
</dbReference>
<reference evidence="10" key="3">
    <citation type="submission" date="2020-05" db="UniProtKB">
        <authorList>
            <consortium name="EnsemblMetazoa"/>
        </authorList>
    </citation>
    <scope>IDENTIFICATION</scope>
    <source>
        <strain evidence="10">Jacobina</strain>
    </source>
</reference>
<evidence type="ECO:0000256" key="5">
    <source>
        <dbReference type="ARBA" id="ARBA00022525"/>
    </source>
</evidence>
<dbReference type="AlphaFoldDB" id="A0A1B0CSF3"/>
<dbReference type="EMBL" id="AJWK01025983">
    <property type="status" value="NOT_ANNOTATED_CDS"/>
    <property type="molecule type" value="Genomic_DNA"/>
</dbReference>